<keyword evidence="3" id="KW-1185">Reference proteome</keyword>
<gene>
    <name evidence="2" type="ORF">BU204_31845</name>
</gene>
<feature type="chain" id="PRO_5012457766" description="Subtilisin inhibitor domain-containing protein" evidence="1">
    <location>
        <begin position="39"/>
        <end position="142"/>
    </location>
</feature>
<evidence type="ECO:0000313" key="3">
    <source>
        <dbReference type="Proteomes" id="UP000185596"/>
    </source>
</evidence>
<comment type="caution">
    <text evidence="2">The sequence shown here is derived from an EMBL/GenBank/DDBJ whole genome shotgun (WGS) entry which is preliminary data.</text>
</comment>
<protein>
    <recommendedName>
        <fullName evidence="4">Subtilisin inhibitor domain-containing protein</fullName>
    </recommendedName>
</protein>
<organism evidence="2 3">
    <name type="scientific">Actinophytocola xanthii</name>
    <dbReference type="NCBI Taxonomy" id="1912961"/>
    <lineage>
        <taxon>Bacteria</taxon>
        <taxon>Bacillati</taxon>
        <taxon>Actinomycetota</taxon>
        <taxon>Actinomycetes</taxon>
        <taxon>Pseudonocardiales</taxon>
        <taxon>Pseudonocardiaceae</taxon>
    </lineage>
</organism>
<proteinExistence type="predicted"/>
<reference evidence="2 3" key="1">
    <citation type="submission" date="2016-12" db="EMBL/GenBank/DDBJ databases">
        <title>The draft genome sequence of Actinophytocola sp. 11-183.</title>
        <authorList>
            <person name="Wang W."/>
            <person name="Yuan L."/>
        </authorList>
    </citation>
    <scope>NUCLEOTIDE SEQUENCE [LARGE SCALE GENOMIC DNA]</scope>
    <source>
        <strain evidence="2 3">11-183</strain>
    </source>
</reference>
<accession>A0A1Q8C7V7</accession>
<evidence type="ECO:0000256" key="1">
    <source>
        <dbReference type="SAM" id="SignalP"/>
    </source>
</evidence>
<dbReference type="EMBL" id="MSIE01000076">
    <property type="protein sequence ID" value="OLF10393.1"/>
    <property type="molecule type" value="Genomic_DNA"/>
</dbReference>
<dbReference type="RefSeq" id="WP_075129501.1">
    <property type="nucleotide sequence ID" value="NZ_MSIE01000076.1"/>
</dbReference>
<dbReference type="AlphaFoldDB" id="A0A1Q8C7V7"/>
<dbReference type="OrthoDB" id="3697143at2"/>
<name>A0A1Q8C7V7_9PSEU</name>
<feature type="signal peptide" evidence="1">
    <location>
        <begin position="1"/>
        <end position="38"/>
    </location>
</feature>
<dbReference type="Proteomes" id="UP000185596">
    <property type="component" value="Unassembled WGS sequence"/>
</dbReference>
<keyword evidence="1" id="KW-0732">Signal</keyword>
<evidence type="ECO:0000313" key="2">
    <source>
        <dbReference type="EMBL" id="OLF10393.1"/>
    </source>
</evidence>
<evidence type="ECO:0008006" key="4">
    <source>
        <dbReference type="Google" id="ProtNLM"/>
    </source>
</evidence>
<sequence>MRKPFTGPDSIVAMAVRPLLILAVALAAFLIAPTGASAAPAGADSTVLSGVSDTATTLTTVSGKADSAAGARAVFTCRYSALPPFQTAGFTCTVSSGSMQVIMNCADGRRVFGPILWAFGTYNFNLSCAPAQFVTFNYQSLS</sequence>